<evidence type="ECO:0000256" key="5">
    <source>
        <dbReference type="ARBA" id="ARBA00022723"/>
    </source>
</evidence>
<feature type="binding site" evidence="8">
    <location>
        <position position="28"/>
    </location>
    <ligand>
        <name>[4Fe-4S] cluster</name>
        <dbReference type="ChEBI" id="CHEBI:49883"/>
        <label>1</label>
    </ligand>
</feature>
<dbReference type="Gene3D" id="3.40.50.12160">
    <property type="entry name" value="Methylthiotransferase, N-terminal domain"/>
    <property type="match status" value="1"/>
</dbReference>
<dbReference type="NCBIfam" id="TIGR00089">
    <property type="entry name" value="MiaB/RimO family radical SAM methylthiotransferase"/>
    <property type="match status" value="1"/>
</dbReference>
<keyword evidence="13" id="KW-1185">Reference proteome</keyword>
<dbReference type="PROSITE" id="PS51918">
    <property type="entry name" value="RADICAL_SAM"/>
    <property type="match status" value="1"/>
</dbReference>
<dbReference type="SMART" id="SM00729">
    <property type="entry name" value="Elp3"/>
    <property type="match status" value="1"/>
</dbReference>
<dbReference type="InterPro" id="IPR002792">
    <property type="entry name" value="TRAM_dom"/>
</dbReference>
<dbReference type="SFLD" id="SFLDF00274">
    <property type="entry name" value="ribosomal_protein_S12_methylth"/>
    <property type="match status" value="1"/>
</dbReference>
<comment type="function">
    <text evidence="8">Catalyzes the methylthiolation of an aspartic acid residue of ribosomal protein uS12.</text>
</comment>
<dbReference type="GO" id="GO:0006400">
    <property type="term" value="P:tRNA modification"/>
    <property type="evidence" value="ECO:0007669"/>
    <property type="project" value="InterPro"/>
</dbReference>
<dbReference type="GO" id="GO:0005829">
    <property type="term" value="C:cytosol"/>
    <property type="evidence" value="ECO:0007669"/>
    <property type="project" value="TreeGrafter"/>
</dbReference>
<evidence type="ECO:0000256" key="3">
    <source>
        <dbReference type="ARBA" id="ARBA00022679"/>
    </source>
</evidence>
<evidence type="ECO:0000259" key="9">
    <source>
        <dbReference type="PROSITE" id="PS50926"/>
    </source>
</evidence>
<comment type="subcellular location">
    <subcellularLocation>
        <location evidence="8">Cytoplasm</location>
    </subcellularLocation>
</comment>
<dbReference type="InterPro" id="IPR013848">
    <property type="entry name" value="Methylthiotransferase_N"/>
</dbReference>
<dbReference type="InterPro" id="IPR020612">
    <property type="entry name" value="Methylthiotransferase_CS"/>
</dbReference>
<dbReference type="HAMAP" id="MF_01865">
    <property type="entry name" value="MTTase_RimO"/>
    <property type="match status" value="1"/>
</dbReference>
<dbReference type="PROSITE" id="PS01278">
    <property type="entry name" value="MTTASE_RADICAL"/>
    <property type="match status" value="1"/>
</dbReference>
<dbReference type="GO" id="GO:0005840">
    <property type="term" value="C:ribosome"/>
    <property type="evidence" value="ECO:0007669"/>
    <property type="project" value="UniProtKB-KW"/>
</dbReference>
<dbReference type="GO" id="GO:0051539">
    <property type="term" value="F:4 iron, 4 sulfur cluster binding"/>
    <property type="evidence" value="ECO:0007669"/>
    <property type="project" value="UniProtKB-UniRule"/>
</dbReference>
<keyword evidence="12" id="KW-0687">Ribonucleoprotein</keyword>
<dbReference type="InterPro" id="IPR012340">
    <property type="entry name" value="NA-bd_OB-fold"/>
</dbReference>
<keyword evidence="7 8" id="KW-0411">Iron-sulfur</keyword>
<keyword evidence="6 8" id="KW-0408">Iron</keyword>
<dbReference type="InterPro" id="IPR005840">
    <property type="entry name" value="Ribosomal_uS12_MeSTrfase_RimO"/>
</dbReference>
<feature type="binding site" evidence="8">
    <location>
        <position position="193"/>
    </location>
    <ligand>
        <name>[4Fe-4S] cluster</name>
        <dbReference type="ChEBI" id="CHEBI:49883"/>
        <label>2</label>
        <note>4Fe-4S-S-AdoMet</note>
    </ligand>
</feature>
<evidence type="ECO:0000256" key="4">
    <source>
        <dbReference type="ARBA" id="ARBA00022691"/>
    </source>
</evidence>
<dbReference type="InterPro" id="IPR038135">
    <property type="entry name" value="Methylthiotransferase_N_sf"/>
</dbReference>
<dbReference type="EC" id="2.8.4.4" evidence="8"/>
<keyword evidence="2 8" id="KW-0963">Cytoplasm</keyword>
<dbReference type="FunFam" id="2.40.50.140:FF:000060">
    <property type="entry name" value="Ribosomal protein S12 methylthiotransferase RimO"/>
    <property type="match status" value="1"/>
</dbReference>
<evidence type="ECO:0000256" key="8">
    <source>
        <dbReference type="HAMAP-Rule" id="MF_01865"/>
    </source>
</evidence>
<dbReference type="AlphaFoldDB" id="A0A7W8GI29"/>
<reference evidence="12 13" key="1">
    <citation type="submission" date="2020-08" db="EMBL/GenBank/DDBJ databases">
        <title>Genomic Encyclopedia of Type Strains, Phase IV (KMG-IV): sequencing the most valuable type-strain genomes for metagenomic binning, comparative biology and taxonomic classification.</title>
        <authorList>
            <person name="Goeker M."/>
        </authorList>
    </citation>
    <scope>NUCLEOTIDE SEQUENCE [LARGE SCALE GENOMIC DNA]</scope>
    <source>
        <strain evidence="12 13">DSM 101791</strain>
    </source>
</reference>
<evidence type="ECO:0000313" key="13">
    <source>
        <dbReference type="Proteomes" id="UP000525389"/>
    </source>
</evidence>
<dbReference type="SFLD" id="SFLDS00029">
    <property type="entry name" value="Radical_SAM"/>
    <property type="match status" value="1"/>
</dbReference>
<dbReference type="Gene3D" id="2.40.50.140">
    <property type="entry name" value="Nucleic acid-binding proteins"/>
    <property type="match status" value="1"/>
</dbReference>
<dbReference type="NCBIfam" id="TIGR01125">
    <property type="entry name" value="30S ribosomal protein S12 methylthiotransferase RimO"/>
    <property type="match status" value="1"/>
</dbReference>
<dbReference type="PROSITE" id="PS51449">
    <property type="entry name" value="MTTASE_N"/>
    <property type="match status" value="1"/>
</dbReference>
<dbReference type="Pfam" id="PF18693">
    <property type="entry name" value="TRAM_2"/>
    <property type="match status" value="1"/>
</dbReference>
<dbReference type="InterPro" id="IPR005839">
    <property type="entry name" value="Methylthiotransferase"/>
</dbReference>
<protein>
    <recommendedName>
        <fullName evidence="8">Ribosomal protein uS12 methylthiotransferase RimO</fullName>
        <shortName evidence="8">uS12 MTTase</shortName>
        <shortName evidence="8">uS12 methylthiotransferase</shortName>
        <ecNumber evidence="8">2.8.4.4</ecNumber>
    </recommendedName>
    <alternativeName>
        <fullName evidence="8">Ribosomal protein uS12 (aspartate-C(3))-methylthiotransferase</fullName>
    </alternativeName>
    <alternativeName>
        <fullName evidence="8">Ribosome maturation factor RimO</fullName>
    </alternativeName>
</protein>
<evidence type="ECO:0000259" key="11">
    <source>
        <dbReference type="PROSITE" id="PS51918"/>
    </source>
</evidence>
<gene>
    <name evidence="8" type="primary">rimO</name>
    <name evidence="12" type="ORF">HNQ09_003501</name>
</gene>
<proteinExistence type="inferred from homology"/>
<name>A0A7W8GI29_9DEIO</name>
<feature type="domain" description="TRAM" evidence="9">
    <location>
        <begin position="414"/>
        <end position="490"/>
    </location>
</feature>
<dbReference type="Pfam" id="PF04055">
    <property type="entry name" value="Radical_SAM"/>
    <property type="match status" value="1"/>
</dbReference>
<dbReference type="FunFam" id="3.40.50.12160:FF:000002">
    <property type="entry name" value="Ribosomal protein S12 methylthiotransferase RimO"/>
    <property type="match status" value="1"/>
</dbReference>
<evidence type="ECO:0000256" key="7">
    <source>
        <dbReference type="ARBA" id="ARBA00023014"/>
    </source>
</evidence>
<dbReference type="EMBL" id="JACHFN010000019">
    <property type="protein sequence ID" value="MBB5236036.1"/>
    <property type="molecule type" value="Genomic_DNA"/>
</dbReference>
<dbReference type="InterPro" id="IPR058240">
    <property type="entry name" value="rSAM_sf"/>
</dbReference>
<evidence type="ECO:0000256" key="1">
    <source>
        <dbReference type="ARBA" id="ARBA00022485"/>
    </source>
</evidence>
<dbReference type="PROSITE" id="PS50926">
    <property type="entry name" value="TRAM"/>
    <property type="match status" value="1"/>
</dbReference>
<dbReference type="GO" id="GO:0046872">
    <property type="term" value="F:metal ion binding"/>
    <property type="evidence" value="ECO:0007669"/>
    <property type="project" value="UniProtKB-KW"/>
</dbReference>
<dbReference type="Proteomes" id="UP000525389">
    <property type="component" value="Unassembled WGS sequence"/>
</dbReference>
<comment type="similarity">
    <text evidence="8">Belongs to the methylthiotransferase family. RimO subfamily.</text>
</comment>
<keyword evidence="3 8" id="KW-0808">Transferase</keyword>
<dbReference type="CDD" id="cd01335">
    <property type="entry name" value="Radical_SAM"/>
    <property type="match status" value="1"/>
</dbReference>
<evidence type="ECO:0000313" key="12">
    <source>
        <dbReference type="EMBL" id="MBB5236036.1"/>
    </source>
</evidence>
<dbReference type="Pfam" id="PF00919">
    <property type="entry name" value="UPF0004"/>
    <property type="match status" value="1"/>
</dbReference>
<feature type="binding site" evidence="8">
    <location>
        <position position="64"/>
    </location>
    <ligand>
        <name>[4Fe-4S] cluster</name>
        <dbReference type="ChEBI" id="CHEBI:49883"/>
        <label>1</label>
    </ligand>
</feature>
<feature type="domain" description="MTTase N-terminal" evidence="10">
    <location>
        <begin position="19"/>
        <end position="129"/>
    </location>
</feature>
<dbReference type="FunFam" id="3.80.30.20:FF:000001">
    <property type="entry name" value="tRNA-2-methylthio-N(6)-dimethylallyladenosine synthase 2"/>
    <property type="match status" value="1"/>
</dbReference>
<dbReference type="InterPro" id="IPR006638">
    <property type="entry name" value="Elp3/MiaA/NifB-like_rSAM"/>
</dbReference>
<dbReference type="PANTHER" id="PTHR43837:SF1">
    <property type="entry name" value="RIBOSOMAL PROTEIN US12 METHYLTHIOTRANSFERASE RIMO"/>
    <property type="match status" value="1"/>
</dbReference>
<dbReference type="SUPFAM" id="SSF102114">
    <property type="entry name" value="Radical SAM enzymes"/>
    <property type="match status" value="1"/>
</dbReference>
<dbReference type="InterPro" id="IPR007197">
    <property type="entry name" value="rSAM"/>
</dbReference>
<dbReference type="Gene3D" id="3.80.30.20">
    <property type="entry name" value="tm_1862 like domain"/>
    <property type="match status" value="1"/>
</dbReference>
<keyword evidence="12" id="KW-0689">Ribosomal protein</keyword>
<comment type="cofactor">
    <cofactor evidence="8">
        <name>[4Fe-4S] cluster</name>
        <dbReference type="ChEBI" id="CHEBI:49883"/>
    </cofactor>
    <text evidence="8">Binds 2 [4Fe-4S] clusters. One cluster is coordinated with 3 cysteines and an exchangeable S-adenosyl-L-methionine.</text>
</comment>
<dbReference type="GO" id="GO:0035599">
    <property type="term" value="F:aspartic acid methylthiotransferase activity"/>
    <property type="evidence" value="ECO:0007669"/>
    <property type="project" value="TreeGrafter"/>
</dbReference>
<dbReference type="GO" id="GO:0103039">
    <property type="term" value="F:protein methylthiotransferase activity"/>
    <property type="evidence" value="ECO:0007669"/>
    <property type="project" value="UniProtKB-EC"/>
</dbReference>
<dbReference type="InterPro" id="IPR023404">
    <property type="entry name" value="rSAM_horseshoe"/>
</dbReference>
<feature type="binding site" evidence="8">
    <location>
        <position position="189"/>
    </location>
    <ligand>
        <name>[4Fe-4S] cluster</name>
        <dbReference type="ChEBI" id="CHEBI:49883"/>
        <label>2</label>
        <note>4Fe-4S-S-AdoMet</note>
    </ligand>
</feature>
<sequence length="507" mass="55804">MTTLNEPLPQAATGTAPLKKVGFISLGCPKALVDSERILTQLRAEGYEVAPSYEDAHAVIVNTCGFITPAVEESLSAIGEALDATGKVIVTGCLGERPEKILERHPKVAAITGSEAVDDVMGHVRELLPLEQGAFTGLLPVAAPGMRPGVQQPERAGPEREATRHGDVFAPSVRLTPRHYAYVKIAEGCNHTCAFCIIPKLRGRQVSRDAGAVLYEAYRLIAGGTKELMVISQDTSAYGVDVRYRESEFQGGMVRAHLSDLAEKLGEMGAWVRMHYVYPYPHVDRIVELMGQGKILPYLDIPLQHASPRILRLMRRPGAGKQLDTIRRWREICPELVIRSTFIVGFPGETEEEFQELLTFLEDARLDRVGAFAYSDVEEADANALPNPVPEEVKQERLARFMEVAQRISAKKLAEKVGRVMDVIVDEFNDDEGDLPGTRLIGRTKGDAPGIDGQVYLYAGDFAGAVKIGDIVQARIEDSDEYDLYGEVVARPEWRPNVPQLGHFGKH</sequence>
<evidence type="ECO:0000256" key="6">
    <source>
        <dbReference type="ARBA" id="ARBA00023004"/>
    </source>
</evidence>
<evidence type="ECO:0000256" key="2">
    <source>
        <dbReference type="ARBA" id="ARBA00022490"/>
    </source>
</evidence>
<dbReference type="SFLD" id="SFLDG01082">
    <property type="entry name" value="B12-binding_domain_containing"/>
    <property type="match status" value="1"/>
</dbReference>
<keyword evidence="4 8" id="KW-0949">S-adenosyl-L-methionine</keyword>
<keyword evidence="5 8" id="KW-0479">Metal-binding</keyword>
<accession>A0A7W8GI29</accession>
<feature type="domain" description="Radical SAM core" evidence="11">
    <location>
        <begin position="175"/>
        <end position="411"/>
    </location>
</feature>
<comment type="catalytic activity">
    <reaction evidence="8">
        <text>L-aspartate(89)-[ribosomal protein uS12]-hydrogen + (sulfur carrier)-SH + AH2 + 2 S-adenosyl-L-methionine = 3-methylsulfanyl-L-aspartate(89)-[ribosomal protein uS12]-hydrogen + (sulfur carrier)-H + 5'-deoxyadenosine + L-methionine + A + S-adenosyl-L-homocysteine + 2 H(+)</text>
        <dbReference type="Rhea" id="RHEA:37087"/>
        <dbReference type="Rhea" id="RHEA-COMP:10460"/>
        <dbReference type="Rhea" id="RHEA-COMP:10461"/>
        <dbReference type="Rhea" id="RHEA-COMP:14737"/>
        <dbReference type="Rhea" id="RHEA-COMP:14739"/>
        <dbReference type="ChEBI" id="CHEBI:13193"/>
        <dbReference type="ChEBI" id="CHEBI:15378"/>
        <dbReference type="ChEBI" id="CHEBI:17319"/>
        <dbReference type="ChEBI" id="CHEBI:17499"/>
        <dbReference type="ChEBI" id="CHEBI:29917"/>
        <dbReference type="ChEBI" id="CHEBI:29961"/>
        <dbReference type="ChEBI" id="CHEBI:57844"/>
        <dbReference type="ChEBI" id="CHEBI:57856"/>
        <dbReference type="ChEBI" id="CHEBI:59789"/>
        <dbReference type="ChEBI" id="CHEBI:64428"/>
        <dbReference type="ChEBI" id="CHEBI:73599"/>
        <dbReference type="EC" id="2.8.4.4"/>
    </reaction>
</comment>
<organism evidence="12 13">
    <name type="scientific">Deinococcus budaensis</name>
    <dbReference type="NCBI Taxonomy" id="1665626"/>
    <lineage>
        <taxon>Bacteria</taxon>
        <taxon>Thermotogati</taxon>
        <taxon>Deinococcota</taxon>
        <taxon>Deinococci</taxon>
        <taxon>Deinococcales</taxon>
        <taxon>Deinococcaceae</taxon>
        <taxon>Deinococcus</taxon>
    </lineage>
</organism>
<feature type="binding site" evidence="8">
    <location>
        <position position="196"/>
    </location>
    <ligand>
        <name>[4Fe-4S] cluster</name>
        <dbReference type="ChEBI" id="CHEBI:49883"/>
        <label>2</label>
        <note>4Fe-4S-S-AdoMet</note>
    </ligand>
</feature>
<evidence type="ECO:0000259" key="10">
    <source>
        <dbReference type="PROSITE" id="PS51449"/>
    </source>
</evidence>
<comment type="caution">
    <text evidence="12">The sequence shown here is derived from an EMBL/GenBank/DDBJ whole genome shotgun (WGS) entry which is preliminary data.</text>
</comment>
<keyword evidence="1 8" id="KW-0004">4Fe-4S</keyword>
<feature type="binding site" evidence="8">
    <location>
        <position position="93"/>
    </location>
    <ligand>
        <name>[4Fe-4S] cluster</name>
        <dbReference type="ChEBI" id="CHEBI:49883"/>
        <label>1</label>
    </ligand>
</feature>
<dbReference type="SFLD" id="SFLDG01061">
    <property type="entry name" value="methylthiotransferase"/>
    <property type="match status" value="1"/>
</dbReference>
<dbReference type="RefSeq" id="WP_184031663.1">
    <property type="nucleotide sequence ID" value="NZ_JACHFN010000019.1"/>
</dbReference>
<dbReference type="PANTHER" id="PTHR43837">
    <property type="entry name" value="RIBOSOMAL PROTEIN S12 METHYLTHIOTRANSFERASE RIMO"/>
    <property type="match status" value="1"/>
</dbReference>